<evidence type="ECO:0000256" key="2">
    <source>
        <dbReference type="ARBA" id="ARBA00005928"/>
    </source>
</evidence>
<dbReference type="InterPro" id="IPR013120">
    <property type="entry name" value="FAR_NAD-bd"/>
</dbReference>
<dbReference type="InterPro" id="IPR026055">
    <property type="entry name" value="FAR"/>
</dbReference>
<evidence type="ECO:0000256" key="6">
    <source>
        <dbReference type="ARBA" id="ARBA00023098"/>
    </source>
</evidence>
<dbReference type="SUPFAM" id="SSF51735">
    <property type="entry name" value="NAD(P)-binding Rossmann-fold domains"/>
    <property type="match status" value="1"/>
</dbReference>
<evidence type="ECO:0000259" key="11">
    <source>
        <dbReference type="Pfam" id="PF07993"/>
    </source>
</evidence>
<comment type="function">
    <text evidence="9">Catalyzes the reduction of fatty acyl-CoA to fatty alcohols.</text>
</comment>
<keyword evidence="4" id="KW-0812">Transmembrane</keyword>
<evidence type="ECO:0000313" key="12">
    <source>
        <dbReference type="EMBL" id="VDK41980.1"/>
    </source>
</evidence>
<evidence type="ECO:0000256" key="7">
    <source>
        <dbReference type="ARBA" id="ARBA00023136"/>
    </source>
</evidence>
<evidence type="ECO:0000259" key="10">
    <source>
        <dbReference type="Pfam" id="PF03015"/>
    </source>
</evidence>
<evidence type="ECO:0000256" key="9">
    <source>
        <dbReference type="RuleBase" id="RU363097"/>
    </source>
</evidence>
<evidence type="ECO:0000256" key="4">
    <source>
        <dbReference type="ARBA" id="ARBA00022692"/>
    </source>
</evidence>
<dbReference type="PANTHER" id="PTHR11011">
    <property type="entry name" value="MALE STERILITY PROTEIN 2-RELATED"/>
    <property type="match status" value="1"/>
</dbReference>
<dbReference type="Gene3D" id="3.40.50.720">
    <property type="entry name" value="NAD(P)-binding Rossmann-like Domain"/>
    <property type="match status" value="1"/>
</dbReference>
<gene>
    <name evidence="12" type="ORF">ASIM_LOCUS9885</name>
</gene>
<keyword evidence="9" id="KW-0521">NADP</keyword>
<dbReference type="CDD" id="cd05236">
    <property type="entry name" value="FAR-N_SDR_e"/>
    <property type="match status" value="1"/>
</dbReference>
<dbReference type="EMBL" id="UYRR01030975">
    <property type="protein sequence ID" value="VDK41980.1"/>
    <property type="molecule type" value="Genomic_DNA"/>
</dbReference>
<evidence type="ECO:0000313" key="14">
    <source>
        <dbReference type="WBParaSite" id="ASIM_0001015401-mRNA-1"/>
    </source>
</evidence>
<feature type="domain" description="Thioester reductase (TE)" evidence="11">
    <location>
        <begin position="18"/>
        <end position="282"/>
    </location>
</feature>
<accession>A0A0M3JR22</accession>
<protein>
    <recommendedName>
        <fullName evidence="9">Fatty acyl-CoA reductase</fullName>
        <ecNumber evidence="9">1.2.1.84</ecNumber>
    </recommendedName>
</protein>
<dbReference type="PANTHER" id="PTHR11011:SF45">
    <property type="entry name" value="FATTY ACYL-COA REDUCTASE CG8306-RELATED"/>
    <property type="match status" value="1"/>
</dbReference>
<evidence type="ECO:0000256" key="3">
    <source>
        <dbReference type="ARBA" id="ARBA00022516"/>
    </source>
</evidence>
<dbReference type="FunFam" id="3.40.50.720:FF:000143">
    <property type="entry name" value="Fatty acyl-CoA reductase"/>
    <property type="match status" value="1"/>
</dbReference>
<evidence type="ECO:0000256" key="8">
    <source>
        <dbReference type="ARBA" id="ARBA00052530"/>
    </source>
</evidence>
<sequence length="528" mass="61068">MEVGRRVADTFTDQSVLVTGASGFLGKVLVEKLLYSTPQLKNIYLLIRPLGALSPKQRLAEMLKGPLFDRLRSQNPDAFAKLIPVGGNLLEQDLGLSEPDMHLLCDEVGIATVKFDEALRLSIEMNVMGTQRLLALCHKMRNLIVIVHASTAYANCDKSETMECVYPPPVPPNKLLDAVEWMDDNMLRSVTPHLLAQRPNTYTLTKALAEVQLIEDARMLPLIIIRPSIIGAMWKEPLPGWTDNINGPTGIFAACGKGLLTNMCGSNHSKADIIPVDIVSNMLIVAAAYRNNIRCDMIPVVHCCSGQLNPIRWKHIVDFLEVFYREYPLNECYRLPSTHFHTSRVLFKLNYYYKHLIPAYLIDFICRITGRNQQFVRIYGKIWRMVETLHYFTTRGWNFETKGLLTMWDWMCDEDKQVFNFDVRQVNWDSYLFDYLMGVKRYLMKDRLEDIPKAKNNLHWLKIYSAIANAGFWWMFVRTFARRRLKKTTQWGMWAIGFMLTYIWSNCSFGERIQLKSIDEYKQSAHYC</sequence>
<dbReference type="GO" id="GO:0016020">
    <property type="term" value="C:membrane"/>
    <property type="evidence" value="ECO:0007669"/>
    <property type="project" value="UniProtKB-SubCell"/>
</dbReference>
<keyword evidence="5" id="KW-1133">Transmembrane helix</keyword>
<keyword evidence="9" id="KW-0560">Oxidoreductase</keyword>
<dbReference type="GO" id="GO:0005777">
    <property type="term" value="C:peroxisome"/>
    <property type="evidence" value="ECO:0007669"/>
    <property type="project" value="TreeGrafter"/>
</dbReference>
<proteinExistence type="inferred from homology"/>
<feature type="domain" description="Fatty acyl-CoA reductase C-terminal" evidence="10">
    <location>
        <begin position="355"/>
        <end position="446"/>
    </location>
</feature>
<dbReference type="EC" id="1.2.1.84" evidence="9"/>
<dbReference type="GO" id="GO:0080019">
    <property type="term" value="F:alcohol-forming very long-chain fatty acyl-CoA reductase activity"/>
    <property type="evidence" value="ECO:0007669"/>
    <property type="project" value="InterPro"/>
</dbReference>
<keyword evidence="13" id="KW-1185">Reference proteome</keyword>
<dbReference type="AlphaFoldDB" id="A0A0M3JR22"/>
<dbReference type="Pfam" id="PF07993">
    <property type="entry name" value="NAD_binding_4"/>
    <property type="match status" value="1"/>
</dbReference>
<dbReference type="Pfam" id="PF03015">
    <property type="entry name" value="Sterile"/>
    <property type="match status" value="1"/>
</dbReference>
<comment type="subcellular location">
    <subcellularLocation>
        <location evidence="1">Membrane</location>
        <topology evidence="1">Multi-pass membrane protein</topology>
    </subcellularLocation>
</comment>
<evidence type="ECO:0000256" key="5">
    <source>
        <dbReference type="ARBA" id="ARBA00022989"/>
    </source>
</evidence>
<dbReference type="InterPro" id="IPR033640">
    <property type="entry name" value="FAR_C"/>
</dbReference>
<dbReference type="Proteomes" id="UP000267096">
    <property type="component" value="Unassembled WGS sequence"/>
</dbReference>
<evidence type="ECO:0000313" key="13">
    <source>
        <dbReference type="Proteomes" id="UP000267096"/>
    </source>
</evidence>
<evidence type="ECO:0000256" key="1">
    <source>
        <dbReference type="ARBA" id="ARBA00004141"/>
    </source>
</evidence>
<dbReference type="InterPro" id="IPR036291">
    <property type="entry name" value="NAD(P)-bd_dom_sf"/>
</dbReference>
<comment type="catalytic activity">
    <reaction evidence="8 9">
        <text>a long-chain fatty acyl-CoA + 2 NADPH + 2 H(+) = a long-chain primary fatty alcohol + 2 NADP(+) + CoA</text>
        <dbReference type="Rhea" id="RHEA:52716"/>
        <dbReference type="ChEBI" id="CHEBI:15378"/>
        <dbReference type="ChEBI" id="CHEBI:57287"/>
        <dbReference type="ChEBI" id="CHEBI:57783"/>
        <dbReference type="ChEBI" id="CHEBI:58349"/>
        <dbReference type="ChEBI" id="CHEBI:77396"/>
        <dbReference type="ChEBI" id="CHEBI:83139"/>
        <dbReference type="EC" id="1.2.1.84"/>
    </reaction>
</comment>
<name>A0A0M3JR22_ANISI</name>
<dbReference type="GO" id="GO:0102965">
    <property type="term" value="F:alcohol-forming long-chain fatty acyl-CoA reductase activity"/>
    <property type="evidence" value="ECO:0007669"/>
    <property type="project" value="UniProtKB-EC"/>
</dbReference>
<dbReference type="GO" id="GO:0035336">
    <property type="term" value="P:long-chain fatty-acyl-CoA metabolic process"/>
    <property type="evidence" value="ECO:0007669"/>
    <property type="project" value="TreeGrafter"/>
</dbReference>
<dbReference type="WBParaSite" id="ASIM_0001015401-mRNA-1">
    <property type="protein sequence ID" value="ASIM_0001015401-mRNA-1"/>
    <property type="gene ID" value="ASIM_0001015401"/>
</dbReference>
<comment type="similarity">
    <text evidence="2 9">Belongs to the fatty acyl-CoA reductase family.</text>
</comment>
<reference evidence="14" key="1">
    <citation type="submission" date="2017-02" db="UniProtKB">
        <authorList>
            <consortium name="WormBaseParasite"/>
        </authorList>
    </citation>
    <scope>IDENTIFICATION</scope>
</reference>
<reference evidence="12 13" key="2">
    <citation type="submission" date="2018-11" db="EMBL/GenBank/DDBJ databases">
        <authorList>
            <consortium name="Pathogen Informatics"/>
        </authorList>
    </citation>
    <scope>NUCLEOTIDE SEQUENCE [LARGE SCALE GENOMIC DNA]</scope>
</reference>
<dbReference type="CDD" id="cd09071">
    <property type="entry name" value="FAR_C"/>
    <property type="match status" value="1"/>
</dbReference>
<dbReference type="OrthoDB" id="429813at2759"/>
<keyword evidence="3 9" id="KW-0444">Lipid biosynthesis</keyword>
<organism evidence="14">
    <name type="scientific">Anisakis simplex</name>
    <name type="common">Herring worm</name>
    <dbReference type="NCBI Taxonomy" id="6269"/>
    <lineage>
        <taxon>Eukaryota</taxon>
        <taxon>Metazoa</taxon>
        <taxon>Ecdysozoa</taxon>
        <taxon>Nematoda</taxon>
        <taxon>Chromadorea</taxon>
        <taxon>Rhabditida</taxon>
        <taxon>Spirurina</taxon>
        <taxon>Ascaridomorpha</taxon>
        <taxon>Ascaridoidea</taxon>
        <taxon>Anisakidae</taxon>
        <taxon>Anisakis</taxon>
        <taxon>Anisakis simplex complex</taxon>
    </lineage>
</organism>
<keyword evidence="6 9" id="KW-0443">Lipid metabolism</keyword>
<keyword evidence="7" id="KW-0472">Membrane</keyword>